<dbReference type="Gene3D" id="1.20.1540.10">
    <property type="entry name" value="Rhomboid-like"/>
    <property type="match status" value="1"/>
</dbReference>
<comment type="subcellular location">
    <subcellularLocation>
        <location evidence="1">Membrane</location>
        <topology evidence="1">Multi-pass membrane protein</topology>
    </subcellularLocation>
</comment>
<dbReference type="SUPFAM" id="SSF144091">
    <property type="entry name" value="Rhomboid-like"/>
    <property type="match status" value="1"/>
</dbReference>
<protein>
    <submittedName>
        <fullName evidence="9">Rhomboid family intramembrane serine protease</fullName>
    </submittedName>
</protein>
<feature type="transmembrane region" description="Helical" evidence="7">
    <location>
        <begin position="65"/>
        <end position="90"/>
    </location>
</feature>
<evidence type="ECO:0000313" key="10">
    <source>
        <dbReference type="Proteomes" id="UP000593601"/>
    </source>
</evidence>
<dbReference type="AlphaFoldDB" id="A0A7M2RGP7"/>
<dbReference type="InterPro" id="IPR050925">
    <property type="entry name" value="Rhomboid_protease_S54"/>
</dbReference>
<keyword evidence="10" id="KW-1185">Reference proteome</keyword>
<feature type="transmembrane region" description="Helical" evidence="7">
    <location>
        <begin position="134"/>
        <end position="153"/>
    </location>
</feature>
<evidence type="ECO:0000256" key="7">
    <source>
        <dbReference type="SAM" id="Phobius"/>
    </source>
</evidence>
<evidence type="ECO:0000256" key="5">
    <source>
        <dbReference type="ARBA" id="ARBA00022989"/>
    </source>
</evidence>
<evidence type="ECO:0000256" key="3">
    <source>
        <dbReference type="ARBA" id="ARBA00022692"/>
    </source>
</evidence>
<name>A0A7M2RGP7_9FIRM</name>
<dbReference type="InterPro" id="IPR035952">
    <property type="entry name" value="Rhomboid-like_sf"/>
</dbReference>
<keyword evidence="5 7" id="KW-1133">Transmembrane helix</keyword>
<evidence type="ECO:0000259" key="8">
    <source>
        <dbReference type="Pfam" id="PF01694"/>
    </source>
</evidence>
<dbReference type="GO" id="GO:0006508">
    <property type="term" value="P:proteolysis"/>
    <property type="evidence" value="ECO:0007669"/>
    <property type="project" value="UniProtKB-KW"/>
</dbReference>
<evidence type="ECO:0000256" key="4">
    <source>
        <dbReference type="ARBA" id="ARBA00022801"/>
    </source>
</evidence>
<dbReference type="InterPro" id="IPR022764">
    <property type="entry name" value="Peptidase_S54_rhomboid_dom"/>
</dbReference>
<feature type="transmembrane region" description="Helical" evidence="7">
    <location>
        <begin position="21"/>
        <end position="39"/>
    </location>
</feature>
<feature type="transmembrane region" description="Helical" evidence="7">
    <location>
        <begin position="102"/>
        <end position="122"/>
    </location>
</feature>
<evidence type="ECO:0000256" key="2">
    <source>
        <dbReference type="ARBA" id="ARBA00009045"/>
    </source>
</evidence>
<organism evidence="9 10">
    <name type="scientific">Blautia liquoris</name>
    <dbReference type="NCBI Taxonomy" id="2779518"/>
    <lineage>
        <taxon>Bacteria</taxon>
        <taxon>Bacillati</taxon>
        <taxon>Bacillota</taxon>
        <taxon>Clostridia</taxon>
        <taxon>Lachnospirales</taxon>
        <taxon>Lachnospiraceae</taxon>
        <taxon>Blautia</taxon>
    </lineage>
</organism>
<feature type="transmembrane region" description="Helical" evidence="7">
    <location>
        <begin position="188"/>
        <end position="204"/>
    </location>
</feature>
<dbReference type="EMBL" id="CP063304">
    <property type="protein sequence ID" value="QOV19496.1"/>
    <property type="molecule type" value="Genomic_DNA"/>
</dbReference>
<dbReference type="Pfam" id="PF01694">
    <property type="entry name" value="Rhomboid"/>
    <property type="match status" value="1"/>
</dbReference>
<dbReference type="GO" id="GO:0016020">
    <property type="term" value="C:membrane"/>
    <property type="evidence" value="ECO:0007669"/>
    <property type="project" value="UniProtKB-SubCell"/>
</dbReference>
<keyword evidence="6 7" id="KW-0472">Membrane</keyword>
<dbReference type="RefSeq" id="WP_193735816.1">
    <property type="nucleotide sequence ID" value="NZ_CP063304.1"/>
</dbReference>
<dbReference type="Proteomes" id="UP000593601">
    <property type="component" value="Chromosome"/>
</dbReference>
<gene>
    <name evidence="9" type="ORF">INP51_00485</name>
</gene>
<proteinExistence type="inferred from homology"/>
<evidence type="ECO:0000256" key="1">
    <source>
        <dbReference type="ARBA" id="ARBA00004141"/>
    </source>
</evidence>
<dbReference type="KEGG" id="bliq:INP51_00485"/>
<dbReference type="GO" id="GO:0004252">
    <property type="term" value="F:serine-type endopeptidase activity"/>
    <property type="evidence" value="ECO:0007669"/>
    <property type="project" value="InterPro"/>
</dbReference>
<evidence type="ECO:0000313" key="9">
    <source>
        <dbReference type="EMBL" id="QOV19496.1"/>
    </source>
</evidence>
<evidence type="ECO:0000256" key="6">
    <source>
        <dbReference type="ARBA" id="ARBA00023136"/>
    </source>
</evidence>
<keyword evidence="4" id="KW-0378">Hydrolase</keyword>
<comment type="similarity">
    <text evidence="2">Belongs to the peptidase S54 family.</text>
</comment>
<dbReference type="PANTHER" id="PTHR43731">
    <property type="entry name" value="RHOMBOID PROTEASE"/>
    <property type="match status" value="1"/>
</dbReference>
<reference evidence="9 10" key="1">
    <citation type="submission" date="2020-10" db="EMBL/GenBank/DDBJ databases">
        <title>Blautia liquoris sp.nov., isolated from the mud in a fermentation cellar used for the production of Chinese strong-flavoured liquor.</title>
        <authorList>
            <person name="Lu L."/>
        </authorList>
    </citation>
    <scope>NUCLEOTIDE SEQUENCE [LARGE SCALE GENOMIC DNA]</scope>
    <source>
        <strain evidence="9 10">LZLJ-3</strain>
    </source>
</reference>
<sequence>MREERYNEDIIDEMRKNPASIVNLIIIGVNILMFILVEVTGSSSDAEHMIEWGAAYTPLIKQGQYYRLLTCMFLHFGAEHLFNNMFLLFFMGYYLEQYVGKIWYLIIYLGGGLSGSILSWIFEEIRRENVISAGASGAIFSVLGALVIIVWHYRGQKRNLSLRRLVAMIALSVYVGFSSSGVDNLAHVGGLFGGALLSVVLIHFKRLEKLK</sequence>
<dbReference type="PANTHER" id="PTHR43731:SF14">
    <property type="entry name" value="PRESENILIN-ASSOCIATED RHOMBOID-LIKE PROTEIN, MITOCHONDRIAL"/>
    <property type="match status" value="1"/>
</dbReference>
<feature type="domain" description="Peptidase S54 rhomboid" evidence="8">
    <location>
        <begin position="63"/>
        <end position="202"/>
    </location>
</feature>
<keyword evidence="3 7" id="KW-0812">Transmembrane</keyword>
<feature type="transmembrane region" description="Helical" evidence="7">
    <location>
        <begin position="165"/>
        <end position="182"/>
    </location>
</feature>
<keyword evidence="9" id="KW-0645">Protease</keyword>
<accession>A0A7M2RGP7</accession>